<evidence type="ECO:0000313" key="1">
    <source>
        <dbReference type="EMBL" id="KGL98802.1"/>
    </source>
</evidence>
<gene>
    <name evidence="1" type="ORF">N301_02705</name>
</gene>
<reference evidence="2" key="1">
    <citation type="journal article" date="2014" name="Science">
        <title>Comparative genomics reveals insights into avian genome evolution and adaptation.</title>
        <authorList>
            <consortium name="Avian Genome Consortium"/>
            <person name="Zhang G."/>
            <person name="Li C."/>
            <person name="Li Q."/>
            <person name="Li B."/>
            <person name="Larkin D.M."/>
            <person name="Lee C."/>
            <person name="Storz J.F."/>
            <person name="Antunes A."/>
            <person name="Greenwold M.J."/>
            <person name="Meredith R.W."/>
            <person name="Odeen A."/>
            <person name="Cui J."/>
            <person name="Zhou Q."/>
            <person name="Xu L."/>
            <person name="Pan H."/>
            <person name="Wang Z."/>
            <person name="Jin L."/>
            <person name="Zhang P."/>
            <person name="Hu H."/>
            <person name="Yang W."/>
            <person name="Hu J."/>
            <person name="Xiao J."/>
            <person name="Yang Z."/>
            <person name="Liu Y."/>
            <person name="Xie Q."/>
            <person name="Yu H."/>
            <person name="Lian J."/>
            <person name="Wen P."/>
            <person name="Zhang F."/>
            <person name="Li H."/>
            <person name="Zeng Y."/>
            <person name="Xiong Z."/>
            <person name="Liu S."/>
            <person name="Zhou L."/>
            <person name="Huang Z."/>
            <person name="An N."/>
            <person name="Wang J."/>
            <person name="Zheng Q."/>
            <person name="Xiong Y."/>
            <person name="Wang G."/>
            <person name="Wang B."/>
            <person name="Wang J."/>
            <person name="Fan Y."/>
            <person name="da Fonseca R.R."/>
            <person name="Alfaro-Nunez A."/>
            <person name="Schubert M."/>
            <person name="Orlando L."/>
            <person name="Mourier T."/>
            <person name="Howard J.T."/>
            <person name="Ganapathy G."/>
            <person name="Pfenning A."/>
            <person name="Whitney O."/>
            <person name="Rivas M.V."/>
            <person name="Hara E."/>
            <person name="Smith J."/>
            <person name="Farre M."/>
            <person name="Narayan J."/>
            <person name="Slavov G."/>
            <person name="Romanov M.N."/>
            <person name="Borges R."/>
            <person name="Machado J.P."/>
            <person name="Khan I."/>
            <person name="Springer M.S."/>
            <person name="Gatesy J."/>
            <person name="Hoffmann F.G."/>
            <person name="Opazo J.C."/>
            <person name="Hastad O."/>
            <person name="Sawyer R.H."/>
            <person name="Kim H."/>
            <person name="Kim K.W."/>
            <person name="Kim H.J."/>
            <person name="Cho S."/>
            <person name="Li N."/>
            <person name="Huang Y."/>
            <person name="Bruford M.W."/>
            <person name="Zhan X."/>
            <person name="Dixon A."/>
            <person name="Bertelsen M.F."/>
            <person name="Derryberry E."/>
            <person name="Warren W."/>
            <person name="Wilson R.K."/>
            <person name="Li S."/>
            <person name="Ray D.A."/>
            <person name="Green R.E."/>
            <person name="O'Brien S.J."/>
            <person name="Griffin D."/>
            <person name="Johnson W.E."/>
            <person name="Haussler D."/>
            <person name="Ryder O.A."/>
            <person name="Willerslev E."/>
            <person name="Graves G.R."/>
            <person name="Alstrom P."/>
            <person name="Fjeldsa J."/>
            <person name="Mindell D.P."/>
            <person name="Edwards S.V."/>
            <person name="Braun E.L."/>
            <person name="Rahbek C."/>
            <person name="Burt D.W."/>
            <person name="Houde P."/>
            <person name="Zhang Y."/>
            <person name="Yang H."/>
            <person name="Wang J."/>
            <person name="Jarvis E.D."/>
            <person name="Gilbert M.T."/>
            <person name="Wang J."/>
        </authorList>
    </citation>
    <scope>NUCLEOTIDE SEQUENCE [LARGE SCALE GENOMIC DNA]</scope>
</reference>
<sequence>LPKGISGGELRWTYCSPWIQWPLPTKSHFFLTSLAEGKAKAQWSCSNSFFTRDLLLKAEKK</sequence>
<dbReference type="Proteomes" id="UP000053858">
    <property type="component" value="Unassembled WGS sequence"/>
</dbReference>
<dbReference type="AlphaFoldDB" id="A0A0A0AXY5"/>
<organism evidence="1 2">
    <name type="scientific">Charadrius vociferus</name>
    <name type="common">Killdeer</name>
    <name type="synonym">Aegialitis vocifera</name>
    <dbReference type="NCBI Taxonomy" id="50402"/>
    <lineage>
        <taxon>Eukaryota</taxon>
        <taxon>Metazoa</taxon>
        <taxon>Chordata</taxon>
        <taxon>Craniata</taxon>
        <taxon>Vertebrata</taxon>
        <taxon>Euteleostomi</taxon>
        <taxon>Archelosauria</taxon>
        <taxon>Archosauria</taxon>
        <taxon>Dinosauria</taxon>
        <taxon>Saurischia</taxon>
        <taxon>Theropoda</taxon>
        <taxon>Coelurosauria</taxon>
        <taxon>Aves</taxon>
        <taxon>Neognathae</taxon>
        <taxon>Neoaves</taxon>
        <taxon>Charadriiformes</taxon>
        <taxon>Charadriidae</taxon>
        <taxon>Charadrius</taxon>
    </lineage>
</organism>
<protein>
    <submittedName>
        <fullName evidence="1">Uncharacterized protein</fullName>
    </submittedName>
</protein>
<evidence type="ECO:0000313" key="2">
    <source>
        <dbReference type="Proteomes" id="UP000053858"/>
    </source>
</evidence>
<dbReference type="EMBL" id="KL873469">
    <property type="protein sequence ID" value="KGL98802.1"/>
    <property type="molecule type" value="Genomic_DNA"/>
</dbReference>
<proteinExistence type="predicted"/>
<accession>A0A0A0AXY5</accession>
<feature type="non-terminal residue" evidence="1">
    <location>
        <position position="61"/>
    </location>
</feature>
<name>A0A0A0AXY5_CHAVO</name>
<feature type="non-terminal residue" evidence="1">
    <location>
        <position position="1"/>
    </location>
</feature>
<keyword evidence="2" id="KW-1185">Reference proteome</keyword>